<dbReference type="AlphaFoldDB" id="D1Z049"/>
<dbReference type="GeneID" id="8681857"/>
<dbReference type="Proteomes" id="UP000001882">
    <property type="component" value="Chromosome"/>
</dbReference>
<evidence type="ECO:0008006" key="3">
    <source>
        <dbReference type="Google" id="ProtNLM"/>
    </source>
</evidence>
<reference evidence="1 2" key="1">
    <citation type="journal article" date="2007" name="Appl. Environ. Microbiol.">
        <title>Isolation of key methanogens for global methane emission from rice paddy fields: a novel isolate affiliated with the clone cluster rice cluster I.</title>
        <authorList>
            <person name="Sakai S."/>
            <person name="Imachi H."/>
            <person name="Sekiguchi Y."/>
            <person name="Ohashi A."/>
            <person name="Harada H."/>
            <person name="Kamagata Y."/>
        </authorList>
    </citation>
    <scope>NUCLEOTIDE SEQUENCE [LARGE SCALE GENOMIC DNA]</scope>
    <source>
        <strain evidence="2">DSM 17711 / JCM 13418 / NBRC 101707 / SANAE</strain>
    </source>
</reference>
<dbReference type="EMBL" id="AP011532">
    <property type="protein sequence ID" value="BAI62071.1"/>
    <property type="molecule type" value="Genomic_DNA"/>
</dbReference>
<protein>
    <recommendedName>
        <fullName evidence="3">Phage protein</fullName>
    </recommendedName>
</protein>
<dbReference type="KEGG" id="mpd:MCP_1999"/>
<organism evidence="1 2">
    <name type="scientific">Methanocella paludicola (strain DSM 17711 / JCM 13418 / NBRC 101707 / SANAE)</name>
    <dbReference type="NCBI Taxonomy" id="304371"/>
    <lineage>
        <taxon>Archaea</taxon>
        <taxon>Methanobacteriati</taxon>
        <taxon>Methanobacteriota</taxon>
        <taxon>Stenosarchaea group</taxon>
        <taxon>Methanomicrobia</taxon>
        <taxon>Methanocellales</taxon>
        <taxon>Methanocellaceae</taxon>
        <taxon>Methanocella</taxon>
    </lineage>
</organism>
<evidence type="ECO:0000313" key="2">
    <source>
        <dbReference type="Proteomes" id="UP000001882"/>
    </source>
</evidence>
<dbReference type="InParanoid" id="D1Z049"/>
<dbReference type="eggNOG" id="arCOG11663">
    <property type="taxonomic scope" value="Archaea"/>
</dbReference>
<dbReference type="OrthoDB" id="381058at2157"/>
<keyword evidence="2" id="KW-1185">Reference proteome</keyword>
<dbReference type="RefSeq" id="WP_012900745.1">
    <property type="nucleotide sequence ID" value="NC_013665.1"/>
</dbReference>
<name>D1Z049_METPS</name>
<gene>
    <name evidence="1" type="ordered locus">MCP_1999</name>
</gene>
<proteinExistence type="predicted"/>
<reference evidence="2" key="3">
    <citation type="journal article" date="2011" name="PLoS ONE">
        <title>Genome sequence of a mesophilic hydrogenotrophic methanogen Methanocella paludicola, the first cultivated representative of the order Methanocellales.</title>
        <authorList>
            <person name="Sakai S."/>
            <person name="Takaki Y."/>
            <person name="Shimamura S."/>
            <person name="Sekine M."/>
            <person name="Tajima T."/>
            <person name="Kosugi H."/>
            <person name="Ichikawa N."/>
            <person name="Tasumi E."/>
            <person name="Hiraki A.T."/>
            <person name="Shimizu A."/>
            <person name="Kato Y."/>
            <person name="Nishiko R."/>
            <person name="Mori K."/>
            <person name="Fujita N."/>
            <person name="Imachi H."/>
            <person name="Takai K."/>
        </authorList>
    </citation>
    <scope>NUCLEOTIDE SEQUENCE [LARGE SCALE GENOMIC DNA]</scope>
    <source>
        <strain evidence="2">DSM 17711 / JCM 13418 / NBRC 101707 / SANAE</strain>
    </source>
</reference>
<dbReference type="STRING" id="304371.MCP_1999"/>
<reference evidence="1 2" key="2">
    <citation type="journal article" date="2008" name="Int. J. Syst. Evol. Microbiol.">
        <title>Methanocella paludicola gen. nov., sp. nov., a methane-producing archaeon, the first isolate of the lineage 'Rice Cluster I', and proposal of the new archaeal order Methanocellales ord. nov.</title>
        <authorList>
            <person name="Sakai S."/>
            <person name="Imachi H."/>
            <person name="Hanada S."/>
            <person name="Ohashi A."/>
            <person name="Harada H."/>
            <person name="Kamagata Y."/>
        </authorList>
    </citation>
    <scope>NUCLEOTIDE SEQUENCE [LARGE SCALE GENOMIC DNA]</scope>
    <source>
        <strain evidence="2">DSM 17711 / JCM 13418 / NBRC 101707 / SANAE</strain>
    </source>
</reference>
<evidence type="ECO:0000313" key="1">
    <source>
        <dbReference type="EMBL" id="BAI62071.1"/>
    </source>
</evidence>
<sequence length="108" mass="12450">MMKKMTVKLTGEELNERLDRQMLLIERIAIMLDDARLDVNDEMALDGESMHKLVEMLSAYDAFLEHFRNTTEDTVAAIKQITTVPGHKDCTCEEERDMDLDVDEENGE</sequence>
<accession>D1Z049</accession>